<proteinExistence type="predicted"/>
<evidence type="ECO:0000259" key="5">
    <source>
        <dbReference type="Pfam" id="PF00551"/>
    </source>
</evidence>
<dbReference type="GO" id="GO:0005737">
    <property type="term" value="C:cytoplasm"/>
    <property type="evidence" value="ECO:0007669"/>
    <property type="project" value="TreeGrafter"/>
</dbReference>
<feature type="domain" description="Formyl transferase N-terminal" evidence="5">
    <location>
        <begin position="63"/>
        <end position="188"/>
    </location>
</feature>
<reference evidence="6 7" key="1">
    <citation type="submission" date="2019-12" db="EMBL/GenBank/DDBJ databases">
        <title>Defluviitalea raffinosedens, isolated from a biogas fermenter, genome sequencing and characterization.</title>
        <authorList>
            <person name="Rettenmaier R."/>
            <person name="Schneider M."/>
            <person name="Neuhaus K."/>
            <person name="Liebl W."/>
            <person name="Zverlov V."/>
        </authorList>
    </citation>
    <scope>NUCLEOTIDE SEQUENCE [LARGE SCALE GENOMIC DNA]</scope>
    <source>
        <strain evidence="6 7">249c-K6</strain>
    </source>
</reference>
<evidence type="ECO:0000256" key="3">
    <source>
        <dbReference type="ARBA" id="ARBA00022679"/>
    </source>
</evidence>
<comment type="pathway">
    <text evidence="1">Purine metabolism; IMP biosynthesis via de novo pathway; N(2)-formyl-N(1)-(5-phospho-D-ribosyl)glycinamide from N(1)-(5-phospho-D-ribosyl)glycinamide (10-formyl THF route): step 1/1.</text>
</comment>
<dbReference type="Pfam" id="PF00551">
    <property type="entry name" value="Formyl_trans_N"/>
    <property type="match status" value="1"/>
</dbReference>
<protein>
    <recommendedName>
        <fullName evidence="2">phosphoribosylglycinamide formyltransferase 1</fullName>
        <ecNumber evidence="2">2.1.2.2</ecNumber>
    </recommendedName>
</protein>
<dbReference type="InterPro" id="IPR002376">
    <property type="entry name" value="Formyl_transf_N"/>
</dbReference>
<evidence type="ECO:0000256" key="1">
    <source>
        <dbReference type="ARBA" id="ARBA00005054"/>
    </source>
</evidence>
<dbReference type="GO" id="GO:0004644">
    <property type="term" value="F:phosphoribosylglycinamide formyltransferase activity"/>
    <property type="evidence" value="ECO:0007669"/>
    <property type="project" value="UniProtKB-EC"/>
</dbReference>
<evidence type="ECO:0000313" key="7">
    <source>
        <dbReference type="Proteomes" id="UP000483018"/>
    </source>
</evidence>
<dbReference type="Gene3D" id="3.40.50.12230">
    <property type="match status" value="1"/>
</dbReference>
<comment type="caution">
    <text evidence="6">The sequence shown here is derived from an EMBL/GenBank/DDBJ whole genome shotgun (WGS) entry which is preliminary data.</text>
</comment>
<dbReference type="Proteomes" id="UP000483018">
    <property type="component" value="Unassembled WGS sequence"/>
</dbReference>
<dbReference type="CDD" id="cd08369">
    <property type="entry name" value="FMT_core"/>
    <property type="match status" value="1"/>
</dbReference>
<dbReference type="OrthoDB" id="9802815at2"/>
<dbReference type="SUPFAM" id="SSF53328">
    <property type="entry name" value="Formyltransferase"/>
    <property type="match status" value="1"/>
</dbReference>
<gene>
    <name evidence="6" type="ORF">GND95_05465</name>
</gene>
<evidence type="ECO:0000313" key="6">
    <source>
        <dbReference type="EMBL" id="KAE9635594.1"/>
    </source>
</evidence>
<keyword evidence="7" id="KW-1185">Reference proteome</keyword>
<accession>A0A7C8HFG6</accession>
<dbReference type="RefSeq" id="WP_158739841.1">
    <property type="nucleotide sequence ID" value="NZ_JAFBEP010000001.1"/>
</dbReference>
<sequence length="231" mass="26973">MNIAVFAYNFPHKKTQDFLFRLLLENIDVKCVLASDFVELNLTESILRVKPRHIDLVHPQRICERFNIPYYNVMHNSEECEELLNKYDIDLGIIAGARILKQNIIESVKIGIINFHPGILPEVRGLDALKWAIYNDLPIGVTAHLIDSKIDAGRIIMKKEVPIYKDDTLIDVSLRLHEFQVNLLPQVIKEVESKPKEMFQKVDISLPYNRKMEADKEMILLEKWNERLNRI</sequence>
<dbReference type="AlphaFoldDB" id="A0A7C8HFG6"/>
<dbReference type="EMBL" id="WSLF01000003">
    <property type="protein sequence ID" value="KAE9635594.1"/>
    <property type="molecule type" value="Genomic_DNA"/>
</dbReference>
<evidence type="ECO:0000256" key="2">
    <source>
        <dbReference type="ARBA" id="ARBA00012254"/>
    </source>
</evidence>
<dbReference type="EC" id="2.1.2.2" evidence="2"/>
<evidence type="ECO:0000256" key="4">
    <source>
        <dbReference type="ARBA" id="ARBA00022755"/>
    </source>
</evidence>
<organism evidence="6 7">
    <name type="scientific">Defluviitalea raffinosedens</name>
    <dbReference type="NCBI Taxonomy" id="1450156"/>
    <lineage>
        <taxon>Bacteria</taxon>
        <taxon>Bacillati</taxon>
        <taxon>Bacillota</taxon>
        <taxon>Clostridia</taxon>
        <taxon>Lachnospirales</taxon>
        <taxon>Defluviitaleaceae</taxon>
        <taxon>Defluviitalea</taxon>
    </lineage>
</organism>
<keyword evidence="3" id="KW-0808">Transferase</keyword>
<dbReference type="PANTHER" id="PTHR43369">
    <property type="entry name" value="PHOSPHORIBOSYLGLYCINAMIDE FORMYLTRANSFERASE"/>
    <property type="match status" value="1"/>
</dbReference>
<dbReference type="InterPro" id="IPR036477">
    <property type="entry name" value="Formyl_transf_N_sf"/>
</dbReference>
<name>A0A7C8HFG6_9FIRM</name>
<dbReference type="GO" id="GO:0006189">
    <property type="term" value="P:'de novo' IMP biosynthetic process"/>
    <property type="evidence" value="ECO:0007669"/>
    <property type="project" value="TreeGrafter"/>
</dbReference>
<dbReference type="PANTHER" id="PTHR43369:SF2">
    <property type="entry name" value="PHOSPHORIBOSYLGLYCINAMIDE FORMYLTRANSFERASE"/>
    <property type="match status" value="1"/>
</dbReference>
<keyword evidence="4" id="KW-0658">Purine biosynthesis</keyword>